<protein>
    <submittedName>
        <fullName evidence="10">Proline-specific permease</fullName>
    </submittedName>
</protein>
<feature type="transmembrane region" description="Helical" evidence="8">
    <location>
        <begin position="433"/>
        <end position="451"/>
    </location>
</feature>
<feature type="transmembrane region" description="Helical" evidence="8">
    <location>
        <begin position="245"/>
        <end position="264"/>
    </location>
</feature>
<gene>
    <name evidence="10" type="primary">proY</name>
    <name evidence="10" type="ORF">AO703_07060</name>
</gene>
<feature type="transmembrane region" description="Helical" evidence="8">
    <location>
        <begin position="404"/>
        <end position="427"/>
    </location>
</feature>
<evidence type="ECO:0000256" key="2">
    <source>
        <dbReference type="ARBA" id="ARBA00022448"/>
    </source>
</evidence>
<dbReference type="PROSITE" id="PS00218">
    <property type="entry name" value="AMINO_ACID_PERMEASE_1"/>
    <property type="match status" value="1"/>
</dbReference>
<feature type="transmembrane region" description="Helical" evidence="8">
    <location>
        <begin position="88"/>
        <end position="110"/>
    </location>
</feature>
<accession>A0A806X8W9</accession>
<comment type="subcellular location">
    <subcellularLocation>
        <location evidence="1">Cell inner membrane</location>
        <topology evidence="1">Multi-pass membrane protein</topology>
    </subcellularLocation>
</comment>
<dbReference type="InterPro" id="IPR004840">
    <property type="entry name" value="Amino_acid_permease_CS"/>
</dbReference>
<keyword evidence="3" id="KW-1003">Cell membrane</keyword>
<evidence type="ECO:0000256" key="1">
    <source>
        <dbReference type="ARBA" id="ARBA00004429"/>
    </source>
</evidence>
<feature type="transmembrane region" description="Helical" evidence="8">
    <location>
        <begin position="336"/>
        <end position="356"/>
    </location>
</feature>
<dbReference type="Pfam" id="PF00324">
    <property type="entry name" value="AA_permease"/>
    <property type="match status" value="1"/>
</dbReference>
<keyword evidence="2" id="KW-0813">Transport</keyword>
<feature type="transmembrane region" description="Helical" evidence="8">
    <location>
        <begin position="204"/>
        <end position="224"/>
    </location>
</feature>
<dbReference type="FunFam" id="1.20.1740.10:FF:000001">
    <property type="entry name" value="Amino acid permease"/>
    <property type="match status" value="1"/>
</dbReference>
<evidence type="ECO:0000313" key="10">
    <source>
        <dbReference type="EMBL" id="ALR76063.1"/>
    </source>
</evidence>
<proteinExistence type="predicted"/>
<evidence type="ECO:0000313" key="11">
    <source>
        <dbReference type="Proteomes" id="UP000069162"/>
    </source>
</evidence>
<feature type="transmembrane region" description="Helical" evidence="8">
    <location>
        <begin position="163"/>
        <end position="184"/>
    </location>
</feature>
<dbReference type="EMBL" id="CP012871">
    <property type="protein sequence ID" value="ALR76063.1"/>
    <property type="molecule type" value="Genomic_DNA"/>
</dbReference>
<dbReference type="GO" id="GO:0055085">
    <property type="term" value="P:transmembrane transport"/>
    <property type="evidence" value="ECO:0007669"/>
    <property type="project" value="InterPro"/>
</dbReference>
<dbReference type="RefSeq" id="WP_062740707.1">
    <property type="nucleotide sequence ID" value="NZ_CP012871.1"/>
</dbReference>
<dbReference type="GO" id="GO:0006865">
    <property type="term" value="P:amino acid transport"/>
    <property type="evidence" value="ECO:0007669"/>
    <property type="project" value="UniProtKB-KW"/>
</dbReference>
<dbReference type="AlphaFoldDB" id="A0A806X8W9"/>
<evidence type="ECO:0000256" key="7">
    <source>
        <dbReference type="ARBA" id="ARBA00023136"/>
    </source>
</evidence>
<feature type="transmembrane region" description="Helical" evidence="8">
    <location>
        <begin position="362"/>
        <end position="383"/>
    </location>
</feature>
<dbReference type="PANTHER" id="PTHR43495">
    <property type="entry name" value="GABA PERMEASE"/>
    <property type="match status" value="1"/>
</dbReference>
<dbReference type="PANTHER" id="PTHR43495:SF2">
    <property type="entry name" value="D-SERINE_D-ALANINE_GLYCINE TRANSPORTER"/>
    <property type="match status" value="1"/>
</dbReference>
<evidence type="ECO:0000256" key="6">
    <source>
        <dbReference type="ARBA" id="ARBA00022989"/>
    </source>
</evidence>
<keyword evidence="4 8" id="KW-0812">Transmembrane</keyword>
<evidence type="ECO:0000256" key="3">
    <source>
        <dbReference type="ARBA" id="ARBA00022475"/>
    </source>
</evidence>
<dbReference type="GO" id="GO:0005886">
    <property type="term" value="C:plasma membrane"/>
    <property type="evidence" value="ECO:0007669"/>
    <property type="project" value="UniProtKB-SubCell"/>
</dbReference>
<name>A0A806X8W9_9ENTR</name>
<dbReference type="InterPro" id="IPR004841">
    <property type="entry name" value="AA-permease/SLC12A_dom"/>
</dbReference>
<dbReference type="OrthoDB" id="5297508at2"/>
<dbReference type="KEGG" id="kle:AO703_07060"/>
<evidence type="ECO:0000256" key="4">
    <source>
        <dbReference type="ARBA" id="ARBA00022692"/>
    </source>
</evidence>
<sequence>MQQQPQSQQKPHLLRGLNARHIRFIALGSAIGTGLFYGSAAAIQAAGPAVLLAYLIGGAAVFIVMRALGEMAVRNPVSGSFGSYARQYLGPLAGFITGWTYTFEMVIVALADVTAFGIYMGLWYPDVPRWIWVMSIICFIAAMNLCHVRFFGEMEFWLSLIKVVAIIAMMIAGAGIIFFGFGHAFPATGLENLWSHGGFAPNGWQGVVASLGIVMFAFGGVEIIGVTAAEAQNPKKVIPQAINTIPLRIVLFYVCTLAVLMAIFPWNSFGQQGSPFVLIFSGLGIPSAANVLNLIVISASISAINSDIFGAGRMMYGMAKEGMAPKSFQRIASNGVPWMTVVVMGAALMVAVVLNYLMPEQIFVLIASLAAFATVWVWIMILLAHFSMRRGLSAQARQTIEFPVPLWPVAPLLTLLFMGVVIAVMGMFEETRIALIAGLVWLALLTVVWYARVKKNVTVAVTE</sequence>
<keyword evidence="7 8" id="KW-0472">Membrane</keyword>
<dbReference type="PIRSF" id="PIRSF006060">
    <property type="entry name" value="AA_transporter"/>
    <property type="match status" value="1"/>
</dbReference>
<keyword evidence="5" id="KW-0029">Amino-acid transport</keyword>
<dbReference type="Proteomes" id="UP000069162">
    <property type="component" value="Chromosome"/>
</dbReference>
<evidence type="ECO:0000256" key="5">
    <source>
        <dbReference type="ARBA" id="ARBA00022970"/>
    </source>
</evidence>
<evidence type="ECO:0000259" key="9">
    <source>
        <dbReference type="Pfam" id="PF00324"/>
    </source>
</evidence>
<evidence type="ECO:0000256" key="8">
    <source>
        <dbReference type="SAM" id="Phobius"/>
    </source>
</evidence>
<feature type="transmembrane region" description="Helical" evidence="8">
    <location>
        <begin position="130"/>
        <end position="151"/>
    </location>
</feature>
<reference evidence="11" key="1">
    <citation type="submission" date="2015-10" db="EMBL/GenBank/DDBJ databases">
        <title>Complete Genome Sequencing of Klebsiella sp. strain G5.</title>
        <authorList>
            <person name="Chan K.-G."/>
            <person name="Chen J.-W."/>
        </authorList>
    </citation>
    <scope>NUCLEOTIDE SEQUENCE [LARGE SCALE GENOMIC DNA]</scope>
    <source>
        <strain evidence="11">G5</strain>
    </source>
</reference>
<keyword evidence="6 8" id="KW-1133">Transmembrane helix</keyword>
<feature type="transmembrane region" description="Helical" evidence="8">
    <location>
        <begin position="276"/>
        <end position="304"/>
    </location>
</feature>
<organism evidence="10 11">
    <name type="scientific">[Enterobacter] lignolyticus</name>
    <dbReference type="NCBI Taxonomy" id="1334193"/>
    <lineage>
        <taxon>Bacteria</taxon>
        <taxon>Pseudomonadati</taxon>
        <taxon>Pseudomonadota</taxon>
        <taxon>Gammaproteobacteria</taxon>
        <taxon>Enterobacterales</taxon>
        <taxon>Enterobacteriaceae</taxon>
        <taxon>Pluralibacter</taxon>
    </lineage>
</organism>
<feature type="domain" description="Amino acid permease/ SLC12A" evidence="9">
    <location>
        <begin position="21"/>
        <end position="455"/>
    </location>
</feature>
<dbReference type="Gene3D" id="1.20.1740.10">
    <property type="entry name" value="Amino acid/polyamine transporter I"/>
    <property type="match status" value="1"/>
</dbReference>
<feature type="transmembrane region" description="Helical" evidence="8">
    <location>
        <begin position="49"/>
        <end position="68"/>
    </location>
</feature>
<feature type="transmembrane region" description="Helical" evidence="8">
    <location>
        <begin position="21"/>
        <end position="43"/>
    </location>
</feature>